<dbReference type="RefSeq" id="WP_183357680.1">
    <property type="nucleotide sequence ID" value="NZ_BAABKR010000001.1"/>
</dbReference>
<comment type="caution">
    <text evidence="2">The sequence shown here is derived from an EMBL/GenBank/DDBJ whole genome shotgun (WGS) entry which is preliminary data.</text>
</comment>
<proteinExistence type="predicted"/>
<dbReference type="SMART" id="SM00507">
    <property type="entry name" value="HNHc"/>
    <property type="match status" value="1"/>
</dbReference>
<feature type="domain" description="HNH nuclease" evidence="1">
    <location>
        <begin position="471"/>
        <end position="522"/>
    </location>
</feature>
<organism evidence="2 3">
    <name type="scientific">Garicola koreensis</name>
    <dbReference type="NCBI Taxonomy" id="1262554"/>
    <lineage>
        <taxon>Bacteria</taxon>
        <taxon>Bacillati</taxon>
        <taxon>Actinomycetota</taxon>
        <taxon>Actinomycetes</taxon>
        <taxon>Micrococcales</taxon>
        <taxon>Micrococcaceae</taxon>
        <taxon>Garicola</taxon>
    </lineage>
</organism>
<evidence type="ECO:0000259" key="1">
    <source>
        <dbReference type="SMART" id="SM00507"/>
    </source>
</evidence>
<dbReference type="AlphaFoldDB" id="A0A7W5XKA7"/>
<dbReference type="CDD" id="cd00085">
    <property type="entry name" value="HNHc"/>
    <property type="match status" value="1"/>
</dbReference>
<gene>
    <name evidence="2" type="ORF">FHX47_000945</name>
</gene>
<dbReference type="EMBL" id="JACIBT010000001">
    <property type="protein sequence ID" value="MBB3667352.1"/>
    <property type="molecule type" value="Genomic_DNA"/>
</dbReference>
<dbReference type="Proteomes" id="UP000547528">
    <property type="component" value="Unassembled WGS sequence"/>
</dbReference>
<protein>
    <recommendedName>
        <fullName evidence="1">HNH nuclease domain-containing protein</fullName>
    </recommendedName>
</protein>
<dbReference type="Pfam" id="PF02720">
    <property type="entry name" value="DUF222"/>
    <property type="match status" value="1"/>
</dbReference>
<reference evidence="2 3" key="1">
    <citation type="submission" date="2020-08" db="EMBL/GenBank/DDBJ databases">
        <title>Sequencing the genomes of 1000 actinobacteria strains.</title>
        <authorList>
            <person name="Klenk H.-P."/>
        </authorList>
    </citation>
    <scope>NUCLEOTIDE SEQUENCE [LARGE SCALE GENOMIC DNA]</scope>
    <source>
        <strain evidence="2 3">DSM 28238</strain>
    </source>
</reference>
<keyword evidence="3" id="KW-1185">Reference proteome</keyword>
<dbReference type="InterPro" id="IPR003870">
    <property type="entry name" value="DUF222"/>
</dbReference>
<evidence type="ECO:0000313" key="2">
    <source>
        <dbReference type="EMBL" id="MBB3667352.1"/>
    </source>
</evidence>
<dbReference type="InterPro" id="IPR003615">
    <property type="entry name" value="HNH_nuc"/>
</dbReference>
<sequence length="533" mass="59268">MDIEAVGTRVVEVRPVGRIHPAECARSSVLPGVARDVDDFQDPDRFAPVAAAEPATLDDCLPVMDDPAAEMVRDLEIQSRQLEVRKTLALVHYVESFTAEAQRQRRADGIDGRDVVTVADDQGERRQFWTEDELVRTDEDAAIMYVAQALGWSEYRAGRLYDSAVTARSRLPRVWESYRGARVSTLALGKVAQAANKLTTQQAVDGLDKRAARVAARLRPGELDRWLKRFIADAEPDRHAERFAEAVRHRYVSVRPAEEHESMSILTALLPTVTAQAISGKLRAMARSHVQPVPHNPVVAEPADPRAEAADGSGNEVPADIAAAGYTVSEEDWLREQVEQAFADLDEELVPPPAEMRQPQAYVDGDERTLGQREADLLCAWMLSAEHTDALPVEAQVGLLVPLQTLTEESNAPGVMRDRSDAVPAQVIRQLIGDPANRIRWHQLTTGPPRDNLDDFDVLSHTYSGYQVPQILREALWFRDGVCQTPGCTVPAERGDIDHIMAWPHGDTRAENLHVLCRRHHRLKTAGHQFTSR</sequence>
<name>A0A7W5XKA7_9MICC</name>
<evidence type="ECO:0000313" key="3">
    <source>
        <dbReference type="Proteomes" id="UP000547528"/>
    </source>
</evidence>
<accession>A0A7W5XKA7</accession>
<dbReference type="Gene3D" id="1.10.30.50">
    <property type="match status" value="1"/>
</dbReference>